<evidence type="ECO:0000313" key="2">
    <source>
        <dbReference type="Proteomes" id="UP000197024"/>
    </source>
</evidence>
<dbReference type="EMBL" id="CP021995">
    <property type="protein sequence ID" value="ASD26267.1"/>
    <property type="molecule type" value="Genomic_DNA"/>
</dbReference>
<dbReference type="Gene3D" id="3.40.50.1000">
    <property type="entry name" value="HAD superfamily/HAD-like"/>
    <property type="match status" value="1"/>
</dbReference>
<dbReference type="InterPro" id="IPR036412">
    <property type="entry name" value="HAD-like_sf"/>
</dbReference>
<dbReference type="Pfam" id="PF13419">
    <property type="entry name" value="HAD_2"/>
    <property type="match status" value="1"/>
</dbReference>
<gene>
    <name evidence="1" type="ORF">CD943_04785</name>
</gene>
<dbReference type="SFLD" id="SFLDG01129">
    <property type="entry name" value="C1.5:_HAD__Beta-PGM__Phosphata"/>
    <property type="match status" value="1"/>
</dbReference>
<protein>
    <recommendedName>
        <fullName evidence="3">HAD family hydrolase</fullName>
    </recommendedName>
</protein>
<sequence>MAIRMAQYKLVLFDFDGVLADSAAWFIAQLPSLAEAHRFRSPDAAEIERLRGLPTRDVVKALGVSPLRLPGIAADLRKRMAQEAHQIALFEGVPGLLRRLHDGGVRSAVVSSNSEENVRAVLGPSASLISAFSCGASLFGKGARFSSLIRKLDVEPARVCAVGDEVRDIEAAHHVHVAAMAVSWGYGAASALSAAVPDYMVHTPAEAAAVLLA</sequence>
<dbReference type="Gene3D" id="1.10.150.240">
    <property type="entry name" value="Putative phosphatase, domain 2"/>
    <property type="match status" value="1"/>
</dbReference>
<evidence type="ECO:0000313" key="1">
    <source>
        <dbReference type="EMBL" id="ASD26267.1"/>
    </source>
</evidence>
<dbReference type="SUPFAM" id="SSF56784">
    <property type="entry name" value="HAD-like"/>
    <property type="match status" value="1"/>
</dbReference>
<dbReference type="AlphaFoldDB" id="A0A1Z3LW92"/>
<dbReference type="GO" id="GO:0006281">
    <property type="term" value="P:DNA repair"/>
    <property type="evidence" value="ECO:0007669"/>
    <property type="project" value="TreeGrafter"/>
</dbReference>
<reference evidence="1 2" key="1">
    <citation type="submission" date="2017-06" db="EMBL/GenBank/DDBJ databases">
        <title>Biodegradation of gentamicin by bacterial consortia AMQD4 in synthetic medium and raw gentamicin sewage.</title>
        <authorList>
            <person name="Chang H."/>
            <person name="Feng Y."/>
            <person name="Li Z."/>
            <person name="Xue J."/>
            <person name="Cheng D."/>
        </authorList>
    </citation>
    <scope>NUCLEOTIDE SEQUENCE [LARGE SCALE GENOMIC DNA]</scope>
    <source>
        <strain evidence="1 2">BZC3</strain>
    </source>
</reference>
<accession>A0A1Z3LW92</accession>
<dbReference type="GO" id="GO:0005829">
    <property type="term" value="C:cytosol"/>
    <property type="evidence" value="ECO:0007669"/>
    <property type="project" value="TreeGrafter"/>
</dbReference>
<dbReference type="PANTHER" id="PTHR43434">
    <property type="entry name" value="PHOSPHOGLYCOLATE PHOSPHATASE"/>
    <property type="match status" value="1"/>
</dbReference>
<dbReference type="InterPro" id="IPR023214">
    <property type="entry name" value="HAD_sf"/>
</dbReference>
<reference evidence="1 2" key="2">
    <citation type="submission" date="2017-06" db="EMBL/GenBank/DDBJ databases">
        <authorList>
            <person name="Kim H.J."/>
            <person name="Triplett B.A."/>
        </authorList>
    </citation>
    <scope>NUCLEOTIDE SEQUENCE [LARGE SCALE GENOMIC DNA]</scope>
    <source>
        <strain evidence="1 2">BZC3</strain>
    </source>
</reference>
<proteinExistence type="predicted"/>
<dbReference type="InterPro" id="IPR023198">
    <property type="entry name" value="PGP-like_dom2"/>
</dbReference>
<dbReference type="GO" id="GO:0008967">
    <property type="term" value="F:phosphoglycolate phosphatase activity"/>
    <property type="evidence" value="ECO:0007669"/>
    <property type="project" value="TreeGrafter"/>
</dbReference>
<organism evidence="1 2">
    <name type="scientific">Brevundimonas diminuta</name>
    <name type="common">Pseudomonas diminuta</name>
    <dbReference type="NCBI Taxonomy" id="293"/>
    <lineage>
        <taxon>Bacteria</taxon>
        <taxon>Pseudomonadati</taxon>
        <taxon>Pseudomonadota</taxon>
        <taxon>Alphaproteobacteria</taxon>
        <taxon>Caulobacterales</taxon>
        <taxon>Caulobacteraceae</taxon>
        <taxon>Brevundimonas</taxon>
    </lineage>
</organism>
<dbReference type="SFLD" id="SFLDS00003">
    <property type="entry name" value="Haloacid_Dehalogenase"/>
    <property type="match status" value="1"/>
</dbReference>
<dbReference type="PANTHER" id="PTHR43434:SF13">
    <property type="entry name" value="PHOSPHOGLYCOLATE PHOSPHATASE"/>
    <property type="match status" value="1"/>
</dbReference>
<dbReference type="InterPro" id="IPR041492">
    <property type="entry name" value="HAD_2"/>
</dbReference>
<name>A0A1Z3LW92_BREDI</name>
<dbReference type="Proteomes" id="UP000197024">
    <property type="component" value="Chromosome"/>
</dbReference>
<evidence type="ECO:0008006" key="3">
    <source>
        <dbReference type="Google" id="ProtNLM"/>
    </source>
</evidence>
<dbReference type="InterPro" id="IPR050155">
    <property type="entry name" value="HAD-like_hydrolase_sf"/>
</dbReference>